<protein>
    <recommendedName>
        <fullName evidence="3">SatD family protein</fullName>
    </recommendedName>
</protein>
<reference evidence="1 2" key="1">
    <citation type="submission" date="2018-11" db="EMBL/GenBank/DDBJ databases">
        <title>Sequencing the genomes of 1000 actinobacteria strains.</title>
        <authorList>
            <person name="Klenk H.-P."/>
        </authorList>
    </citation>
    <scope>NUCLEOTIDE SEQUENCE [LARGE SCALE GENOMIC DNA]</scope>
    <source>
        <strain evidence="1 2">DSM 11294</strain>
    </source>
</reference>
<keyword evidence="2" id="KW-1185">Reference proteome</keyword>
<evidence type="ECO:0008006" key="3">
    <source>
        <dbReference type="Google" id="ProtNLM"/>
    </source>
</evidence>
<gene>
    <name evidence="1" type="ORF">EDD31_2655</name>
</gene>
<dbReference type="OrthoDB" id="5184241at2"/>
<evidence type="ECO:0000313" key="1">
    <source>
        <dbReference type="EMBL" id="ROR74251.1"/>
    </source>
</evidence>
<dbReference type="Proteomes" id="UP000280668">
    <property type="component" value="Unassembled WGS sequence"/>
</dbReference>
<accession>A0A3N2BG59</accession>
<evidence type="ECO:0000313" key="2">
    <source>
        <dbReference type="Proteomes" id="UP000280668"/>
    </source>
</evidence>
<dbReference type="RefSeq" id="WP_123304565.1">
    <property type="nucleotide sequence ID" value="NZ_RKHK01000001.1"/>
</dbReference>
<proteinExistence type="predicted"/>
<organism evidence="1 2">
    <name type="scientific">Bogoriella caseilytica</name>
    <dbReference type="NCBI Taxonomy" id="56055"/>
    <lineage>
        <taxon>Bacteria</taxon>
        <taxon>Bacillati</taxon>
        <taxon>Actinomycetota</taxon>
        <taxon>Actinomycetes</taxon>
        <taxon>Micrococcales</taxon>
        <taxon>Bogoriellaceae</taxon>
        <taxon>Bogoriella</taxon>
    </lineage>
</organism>
<sequence length="211" mass="22464">MFVVTADQRGSTGRPDLVDGLLQSFAQWSDEAQRSVVLPMERTVGDEVQALLGTAEAAVDLALWLCRSGEWAIGIGAGAVEEPLAETARASTGPAFLHARHAVERAKTRTEPVPLVVYGSNRESATQATAILQLLASVLRRRTAGGWEVADLLSAGRSRREAAGALKISEQAVSQRVRAAMIEEERRARPVAAALVTTAAGPASVQNEEER</sequence>
<name>A0A3N2BG59_9MICO</name>
<comment type="caution">
    <text evidence="1">The sequence shown here is derived from an EMBL/GenBank/DDBJ whole genome shotgun (WGS) entry which is preliminary data.</text>
</comment>
<dbReference type="AlphaFoldDB" id="A0A3N2BG59"/>
<dbReference type="EMBL" id="RKHK01000001">
    <property type="protein sequence ID" value="ROR74251.1"/>
    <property type="molecule type" value="Genomic_DNA"/>
</dbReference>